<comment type="caution">
    <text evidence="4">The sequence shown here is derived from an EMBL/GenBank/DDBJ whole genome shotgun (WGS) entry which is preliminary data.</text>
</comment>
<feature type="region of interest" description="Disordered" evidence="2">
    <location>
        <begin position="415"/>
        <end position="516"/>
    </location>
</feature>
<feature type="compositionally biased region" description="Polar residues" evidence="2">
    <location>
        <begin position="491"/>
        <end position="501"/>
    </location>
</feature>
<feature type="compositionally biased region" description="Low complexity" evidence="2">
    <location>
        <begin position="433"/>
        <end position="450"/>
    </location>
</feature>
<evidence type="ECO:0000256" key="2">
    <source>
        <dbReference type="SAM" id="MobiDB-lite"/>
    </source>
</evidence>
<feature type="compositionally biased region" description="Low complexity" evidence="2">
    <location>
        <begin position="474"/>
        <end position="490"/>
    </location>
</feature>
<evidence type="ECO:0000256" key="1">
    <source>
        <dbReference type="SAM" id="Coils"/>
    </source>
</evidence>
<feature type="transmembrane region" description="Helical" evidence="3">
    <location>
        <begin position="261"/>
        <end position="288"/>
    </location>
</feature>
<evidence type="ECO:0000313" key="4">
    <source>
        <dbReference type="EMBL" id="CAJ1406808.1"/>
    </source>
</evidence>
<dbReference type="Proteomes" id="UP001178507">
    <property type="component" value="Unassembled WGS sequence"/>
</dbReference>
<dbReference type="AlphaFoldDB" id="A0AA36NL69"/>
<dbReference type="EMBL" id="CAUJNA010003647">
    <property type="protein sequence ID" value="CAJ1406808.1"/>
    <property type="molecule type" value="Genomic_DNA"/>
</dbReference>
<feature type="transmembrane region" description="Helical" evidence="3">
    <location>
        <begin position="294"/>
        <end position="314"/>
    </location>
</feature>
<feature type="transmembrane region" description="Helical" evidence="3">
    <location>
        <begin position="335"/>
        <end position="363"/>
    </location>
</feature>
<evidence type="ECO:0000313" key="5">
    <source>
        <dbReference type="Proteomes" id="UP001178507"/>
    </source>
</evidence>
<proteinExistence type="predicted"/>
<keyword evidence="1" id="KW-0175">Coiled coil</keyword>
<keyword evidence="3" id="KW-0472">Membrane</keyword>
<reference evidence="4" key="1">
    <citation type="submission" date="2023-08" db="EMBL/GenBank/DDBJ databases">
        <authorList>
            <person name="Chen Y."/>
            <person name="Shah S."/>
            <person name="Dougan E. K."/>
            <person name="Thang M."/>
            <person name="Chan C."/>
        </authorList>
    </citation>
    <scope>NUCLEOTIDE SEQUENCE</scope>
</reference>
<evidence type="ECO:0000256" key="3">
    <source>
        <dbReference type="SAM" id="Phobius"/>
    </source>
</evidence>
<organism evidence="4 5">
    <name type="scientific">Effrenium voratum</name>
    <dbReference type="NCBI Taxonomy" id="2562239"/>
    <lineage>
        <taxon>Eukaryota</taxon>
        <taxon>Sar</taxon>
        <taxon>Alveolata</taxon>
        <taxon>Dinophyceae</taxon>
        <taxon>Suessiales</taxon>
        <taxon>Symbiodiniaceae</taxon>
        <taxon>Effrenium</taxon>
    </lineage>
</organism>
<protein>
    <submittedName>
        <fullName evidence="4">Uncharacterized protein</fullName>
    </submittedName>
</protein>
<sequence>MGALGLAEAHFDGDEGDDDWYRLSTMVDEVLREEDGRSHQLMRRMWHMMQTWEQQRQRLQQQLDEAVEQAQAQSEKLVIAESARLAAEAAEAASAEKLEAAERRLVQGREALKCKDQELEEAGERVARVRSNGAKRGAGGFDKARSRWDLLEAELQDARRMARQAEAEREFGGFGLGISDLGDLGGMAPLLLQGRRLGEVKLRLCCFVVKRIAVISLCSSAEPLKLMSVKVSPQIQVACASWCLASWQQLRRLRRQPMTESMLPSLFMSAEVGIPVTISAGVGVLYHIDHMLRTFFWYLTFSFFIVMAVPAWLLTSGKVCESAVEDELQRLGPAFVCGFTETFVFMWTMVAGLLHAYLVYVVWSAAEEISEIPYNSVALTAYASKMQFMAGLAPPPAQPAPVPVMTSGNNPFASLAPSEAHSYGAPEEGPLTARSASARSGRSAPSMRSMGAGGNPQSFFPAPTSGADFQSEIQATPPEAEAPQELPQVPTSQTGDGTPQSFFPVPQSDVDFRSSI</sequence>
<keyword evidence="5" id="KW-1185">Reference proteome</keyword>
<accession>A0AA36NL69</accession>
<gene>
    <name evidence="4" type="ORF">EVOR1521_LOCUS28669</name>
</gene>
<keyword evidence="3" id="KW-0812">Transmembrane</keyword>
<name>A0AA36NL69_9DINO</name>
<keyword evidence="3" id="KW-1133">Transmembrane helix</keyword>
<feature type="coiled-coil region" evidence="1">
    <location>
        <begin position="49"/>
        <end position="168"/>
    </location>
</feature>